<evidence type="ECO:0000256" key="1">
    <source>
        <dbReference type="ARBA" id="ARBA00010669"/>
    </source>
</evidence>
<evidence type="ECO:0000256" key="8">
    <source>
        <dbReference type="HAMAP-Rule" id="MF_00972"/>
    </source>
</evidence>
<dbReference type="Pfam" id="PF00383">
    <property type="entry name" value="dCMP_cyt_deam_1"/>
    <property type="match status" value="1"/>
</dbReference>
<dbReference type="EMBL" id="DPIY01000004">
    <property type="protein sequence ID" value="HCT56135.1"/>
    <property type="molecule type" value="Genomic_DNA"/>
</dbReference>
<keyword evidence="6 8" id="KW-0862">Zinc</keyword>
<dbReference type="InterPro" id="IPR016192">
    <property type="entry name" value="APOBEC/CMP_deaminase_Zn-bd"/>
</dbReference>
<evidence type="ECO:0000256" key="4">
    <source>
        <dbReference type="ARBA" id="ARBA00022723"/>
    </source>
</evidence>
<comment type="cofactor">
    <cofactor evidence="8">
        <name>Zn(2+)</name>
        <dbReference type="ChEBI" id="CHEBI:29105"/>
    </cofactor>
    <text evidence="8">Binds 1 zinc ion per subunit.</text>
</comment>
<dbReference type="InterPro" id="IPR002125">
    <property type="entry name" value="CMP_dCMP_dom"/>
</dbReference>
<dbReference type="Gene3D" id="3.40.140.10">
    <property type="entry name" value="Cytidine Deaminase, domain 2"/>
    <property type="match status" value="1"/>
</dbReference>
<dbReference type="CDD" id="cd01285">
    <property type="entry name" value="nucleoside_deaminase"/>
    <property type="match status" value="1"/>
</dbReference>
<evidence type="ECO:0000256" key="2">
    <source>
        <dbReference type="ARBA" id="ARBA00011738"/>
    </source>
</evidence>
<feature type="binding site" evidence="8">
    <location>
        <position position="61"/>
    </location>
    <ligand>
        <name>Zn(2+)</name>
        <dbReference type="ChEBI" id="CHEBI:29105"/>
        <note>catalytic</note>
    </ligand>
</feature>
<evidence type="ECO:0000256" key="7">
    <source>
        <dbReference type="ARBA" id="ARBA00048045"/>
    </source>
</evidence>
<dbReference type="HAMAP" id="MF_00972">
    <property type="entry name" value="tRNA_aden_deaminase"/>
    <property type="match status" value="1"/>
</dbReference>
<sequence length="157" mass="16720">MSTTPVSPPVEFAMRQALQEAEQAAAAGEVPVGAVVMRTETGEIIVRAQNRMRRDGDATAHAEVLALREAARIAGDARLGEFTLVVTLEPCAMCAGAIVLARIGALAFGAWDEKAGMCGSVGDIVRHARLNHRPAVQGGVLESENRALLQQFFAERR</sequence>
<comment type="function">
    <text evidence="8">Catalyzes the deamination of adenosine to inosine at the wobble position 34 of tRNA(Arg2).</text>
</comment>
<dbReference type="PANTHER" id="PTHR11079:SF202">
    <property type="entry name" value="TRNA-SPECIFIC ADENOSINE DEAMINASE"/>
    <property type="match status" value="1"/>
</dbReference>
<feature type="binding site" evidence="8">
    <location>
        <position position="91"/>
    </location>
    <ligand>
        <name>Zn(2+)</name>
        <dbReference type="ChEBI" id="CHEBI:29105"/>
        <note>catalytic</note>
    </ligand>
</feature>
<comment type="similarity">
    <text evidence="1">Belongs to the cytidine and deoxycytidylate deaminase family. ADAT2 subfamily.</text>
</comment>
<reference evidence="10 11" key="1">
    <citation type="journal article" date="2018" name="Nat. Biotechnol.">
        <title>A standardized bacterial taxonomy based on genome phylogeny substantially revises the tree of life.</title>
        <authorList>
            <person name="Parks D.H."/>
            <person name="Chuvochina M."/>
            <person name="Waite D.W."/>
            <person name="Rinke C."/>
            <person name="Skarshewski A."/>
            <person name="Chaumeil P.A."/>
            <person name="Hugenholtz P."/>
        </authorList>
    </citation>
    <scope>NUCLEOTIDE SEQUENCE [LARGE SCALE GENOMIC DNA]</scope>
    <source>
        <strain evidence="10">UBA8844</strain>
    </source>
</reference>
<dbReference type="GO" id="GO:0052717">
    <property type="term" value="F:tRNA-specific adenosine-34 deaminase activity"/>
    <property type="evidence" value="ECO:0007669"/>
    <property type="project" value="UniProtKB-UniRule"/>
</dbReference>
<organism evidence="10 11">
    <name type="scientific">Gemmatimonas aurantiaca</name>
    <dbReference type="NCBI Taxonomy" id="173480"/>
    <lineage>
        <taxon>Bacteria</taxon>
        <taxon>Pseudomonadati</taxon>
        <taxon>Gemmatimonadota</taxon>
        <taxon>Gemmatimonadia</taxon>
        <taxon>Gemmatimonadales</taxon>
        <taxon>Gemmatimonadaceae</taxon>
        <taxon>Gemmatimonas</taxon>
    </lineage>
</organism>
<name>A0A3D4V4W7_9BACT</name>
<evidence type="ECO:0000256" key="6">
    <source>
        <dbReference type="ARBA" id="ARBA00022833"/>
    </source>
</evidence>
<gene>
    <name evidence="8" type="primary">tadA</name>
    <name evidence="10" type="ORF">DGD08_02870</name>
</gene>
<keyword evidence="3 8" id="KW-0819">tRNA processing</keyword>
<feature type="binding site" evidence="8">
    <location>
        <position position="94"/>
    </location>
    <ligand>
        <name>Zn(2+)</name>
        <dbReference type="ChEBI" id="CHEBI:29105"/>
        <note>catalytic</note>
    </ligand>
</feature>
<dbReference type="SUPFAM" id="SSF53927">
    <property type="entry name" value="Cytidine deaminase-like"/>
    <property type="match status" value="1"/>
</dbReference>
<keyword evidence="5 8" id="KW-0378">Hydrolase</keyword>
<dbReference type="Proteomes" id="UP000264071">
    <property type="component" value="Unassembled WGS sequence"/>
</dbReference>
<dbReference type="PROSITE" id="PS51747">
    <property type="entry name" value="CYT_DCMP_DEAMINASES_2"/>
    <property type="match status" value="1"/>
</dbReference>
<dbReference type="EC" id="3.5.4.33" evidence="8"/>
<comment type="caution">
    <text evidence="10">The sequence shown here is derived from an EMBL/GenBank/DDBJ whole genome shotgun (WGS) entry which is preliminary data.</text>
</comment>
<feature type="active site" description="Proton donor" evidence="8">
    <location>
        <position position="63"/>
    </location>
</feature>
<dbReference type="PANTHER" id="PTHR11079">
    <property type="entry name" value="CYTOSINE DEAMINASE FAMILY MEMBER"/>
    <property type="match status" value="1"/>
</dbReference>
<protein>
    <recommendedName>
        <fullName evidence="8">tRNA-specific adenosine deaminase</fullName>
        <ecNumber evidence="8">3.5.4.33</ecNumber>
    </recommendedName>
</protein>
<accession>A0A3D4V4W7</accession>
<proteinExistence type="inferred from homology"/>
<dbReference type="InterPro" id="IPR016193">
    <property type="entry name" value="Cytidine_deaminase-like"/>
</dbReference>
<evidence type="ECO:0000313" key="10">
    <source>
        <dbReference type="EMBL" id="HCT56135.1"/>
    </source>
</evidence>
<evidence type="ECO:0000256" key="3">
    <source>
        <dbReference type="ARBA" id="ARBA00022694"/>
    </source>
</evidence>
<comment type="subunit">
    <text evidence="2 8">Homodimer.</text>
</comment>
<comment type="catalytic activity">
    <reaction evidence="7 8">
        <text>adenosine(34) in tRNA + H2O + H(+) = inosine(34) in tRNA + NH4(+)</text>
        <dbReference type="Rhea" id="RHEA:43168"/>
        <dbReference type="Rhea" id="RHEA-COMP:10373"/>
        <dbReference type="Rhea" id="RHEA-COMP:10374"/>
        <dbReference type="ChEBI" id="CHEBI:15377"/>
        <dbReference type="ChEBI" id="CHEBI:15378"/>
        <dbReference type="ChEBI" id="CHEBI:28938"/>
        <dbReference type="ChEBI" id="CHEBI:74411"/>
        <dbReference type="ChEBI" id="CHEBI:82852"/>
        <dbReference type="EC" id="3.5.4.33"/>
    </reaction>
</comment>
<evidence type="ECO:0000256" key="5">
    <source>
        <dbReference type="ARBA" id="ARBA00022801"/>
    </source>
</evidence>
<evidence type="ECO:0000259" key="9">
    <source>
        <dbReference type="PROSITE" id="PS51747"/>
    </source>
</evidence>
<keyword evidence="4 8" id="KW-0479">Metal-binding</keyword>
<dbReference type="PROSITE" id="PS00903">
    <property type="entry name" value="CYT_DCMP_DEAMINASES_1"/>
    <property type="match status" value="1"/>
</dbReference>
<dbReference type="InterPro" id="IPR028883">
    <property type="entry name" value="tRNA_aden_deaminase"/>
</dbReference>
<dbReference type="AlphaFoldDB" id="A0A3D4V4W7"/>
<feature type="domain" description="CMP/dCMP-type deaminase" evidence="9">
    <location>
        <begin position="8"/>
        <end position="120"/>
    </location>
</feature>
<dbReference type="GO" id="GO:0002100">
    <property type="term" value="P:tRNA wobble adenosine to inosine editing"/>
    <property type="evidence" value="ECO:0007669"/>
    <property type="project" value="UniProtKB-UniRule"/>
</dbReference>
<evidence type="ECO:0000313" key="11">
    <source>
        <dbReference type="Proteomes" id="UP000264071"/>
    </source>
</evidence>
<dbReference type="GO" id="GO:0008270">
    <property type="term" value="F:zinc ion binding"/>
    <property type="evidence" value="ECO:0007669"/>
    <property type="project" value="UniProtKB-UniRule"/>
</dbReference>